<sequence length="76" mass="7922">NSEIPPFLPPYAPSIPSIEGGEPCLPDSPPPLVLPPPAAGLPKPGTPELVGRCLRSVTQGPKPPTAIQMPLWVPQD</sequence>
<dbReference type="Proteomes" id="UP000386466">
    <property type="component" value="Unassembled WGS sequence"/>
</dbReference>
<organism evidence="2 3">
    <name type="scientific">Lynx pardinus</name>
    <name type="common">Iberian lynx</name>
    <name type="synonym">Felis pardina</name>
    <dbReference type="NCBI Taxonomy" id="191816"/>
    <lineage>
        <taxon>Eukaryota</taxon>
        <taxon>Metazoa</taxon>
        <taxon>Chordata</taxon>
        <taxon>Craniata</taxon>
        <taxon>Vertebrata</taxon>
        <taxon>Euteleostomi</taxon>
        <taxon>Mammalia</taxon>
        <taxon>Eutheria</taxon>
        <taxon>Laurasiatheria</taxon>
        <taxon>Carnivora</taxon>
        <taxon>Feliformia</taxon>
        <taxon>Felidae</taxon>
        <taxon>Felinae</taxon>
        <taxon>Lynx</taxon>
    </lineage>
</organism>
<name>A0A485N233_LYNPA</name>
<protein>
    <submittedName>
        <fullName evidence="2">Uncharacterized protein</fullName>
    </submittedName>
</protein>
<dbReference type="AlphaFoldDB" id="A0A485N233"/>
<gene>
    <name evidence="2" type="ORF">LYPA_23C017906</name>
</gene>
<feature type="non-terminal residue" evidence="2">
    <location>
        <position position="1"/>
    </location>
</feature>
<evidence type="ECO:0000313" key="3">
    <source>
        <dbReference type="Proteomes" id="UP000386466"/>
    </source>
</evidence>
<feature type="compositionally biased region" description="Pro residues" evidence="1">
    <location>
        <begin position="1"/>
        <end position="13"/>
    </location>
</feature>
<dbReference type="EMBL" id="CAAGRJ010008689">
    <property type="protein sequence ID" value="VFV26497.1"/>
    <property type="molecule type" value="Genomic_DNA"/>
</dbReference>
<accession>A0A485N233</accession>
<evidence type="ECO:0000256" key="1">
    <source>
        <dbReference type="SAM" id="MobiDB-lite"/>
    </source>
</evidence>
<reference evidence="2 3" key="1">
    <citation type="submission" date="2019-01" db="EMBL/GenBank/DDBJ databases">
        <authorList>
            <person name="Alioto T."/>
            <person name="Alioto T."/>
        </authorList>
    </citation>
    <scope>NUCLEOTIDE SEQUENCE [LARGE SCALE GENOMIC DNA]</scope>
</reference>
<feature type="compositionally biased region" description="Pro residues" evidence="1">
    <location>
        <begin position="26"/>
        <end position="39"/>
    </location>
</feature>
<keyword evidence="3" id="KW-1185">Reference proteome</keyword>
<evidence type="ECO:0000313" key="2">
    <source>
        <dbReference type="EMBL" id="VFV26497.1"/>
    </source>
</evidence>
<proteinExistence type="predicted"/>
<feature type="region of interest" description="Disordered" evidence="1">
    <location>
        <begin position="1"/>
        <end position="47"/>
    </location>
</feature>